<reference evidence="3 4" key="1">
    <citation type="submission" date="2019-03" db="EMBL/GenBank/DDBJ databases">
        <title>Metabolic potential of uncultured bacteria and archaea associated with petroleum seepage in deep-sea sediments.</title>
        <authorList>
            <person name="Dong X."/>
            <person name="Hubert C."/>
        </authorList>
    </citation>
    <scope>NUCLEOTIDE SEQUENCE [LARGE SCALE GENOMIC DNA]</scope>
    <source>
        <strain evidence="3">E29_bin28</strain>
    </source>
</reference>
<evidence type="ECO:0000313" key="4">
    <source>
        <dbReference type="Proteomes" id="UP000316925"/>
    </source>
</evidence>
<dbReference type="PANTHER" id="PTHR40547">
    <property type="entry name" value="SLL0298 PROTEIN"/>
    <property type="match status" value="1"/>
</dbReference>
<evidence type="ECO:0000256" key="1">
    <source>
        <dbReference type="SAM" id="Phobius"/>
    </source>
</evidence>
<keyword evidence="1" id="KW-1133">Transmembrane helix</keyword>
<dbReference type="Proteomes" id="UP000316925">
    <property type="component" value="Unassembled WGS sequence"/>
</dbReference>
<dbReference type="EMBL" id="SOIJ01000254">
    <property type="protein sequence ID" value="TET92061.1"/>
    <property type="molecule type" value="Genomic_DNA"/>
</dbReference>
<feature type="transmembrane region" description="Helical" evidence="1">
    <location>
        <begin position="29"/>
        <end position="52"/>
    </location>
</feature>
<comment type="caution">
    <text evidence="3">The sequence shown here is derived from an EMBL/GenBank/DDBJ whole genome shotgun (WGS) entry which is preliminary data.</text>
</comment>
<feature type="domain" description="DUF2062" evidence="2">
    <location>
        <begin position="12"/>
        <end position="147"/>
    </location>
</feature>
<evidence type="ECO:0000259" key="2">
    <source>
        <dbReference type="Pfam" id="PF09835"/>
    </source>
</evidence>
<keyword evidence="1" id="KW-0812">Transmembrane</keyword>
<feature type="transmembrane region" description="Helical" evidence="1">
    <location>
        <begin position="117"/>
        <end position="143"/>
    </location>
</feature>
<evidence type="ECO:0000313" key="3">
    <source>
        <dbReference type="EMBL" id="TET92061.1"/>
    </source>
</evidence>
<dbReference type="AlphaFoldDB" id="A0A523YKG0"/>
<keyword evidence="1" id="KW-0472">Membrane</keyword>
<dbReference type="Pfam" id="PF09835">
    <property type="entry name" value="DUF2062"/>
    <property type="match status" value="1"/>
</dbReference>
<protein>
    <submittedName>
        <fullName evidence="3">DUF2062 domain-containing protein</fullName>
    </submittedName>
</protein>
<gene>
    <name evidence="3" type="ORF">E3J33_04455</name>
</gene>
<organism evidence="3 4">
    <name type="scientific">Aerophobetes bacterium</name>
    <dbReference type="NCBI Taxonomy" id="2030807"/>
    <lineage>
        <taxon>Bacteria</taxon>
        <taxon>Candidatus Aerophobota</taxon>
    </lineage>
</organism>
<proteinExistence type="predicted"/>
<sequence>MRKKRWFSRSGLKELIKKLVRVDDSPQKIARGVAIGVFWGILPTFGLAILFSLPTAVLLRANKLSAILGTFVANPFTAPFIYAFEYKIGELILRNTPLPFSWSLFRLEHLLNIGRSLLVGSFLLATGMTLLTYFLTFGIALGYRRKRSLKATSSKMTRDLQR</sequence>
<dbReference type="InterPro" id="IPR018639">
    <property type="entry name" value="DUF2062"/>
</dbReference>
<accession>A0A523YKG0</accession>
<dbReference type="PANTHER" id="PTHR40547:SF1">
    <property type="entry name" value="SLL0298 PROTEIN"/>
    <property type="match status" value="1"/>
</dbReference>
<name>A0A523YKG0_UNCAE</name>